<proteinExistence type="predicted"/>
<dbReference type="GeneID" id="8106394"/>
<evidence type="ECO:0000313" key="3">
    <source>
        <dbReference type="Proteomes" id="UP000001745"/>
    </source>
</evidence>
<organism evidence="2 3">
    <name type="scientific">Talaromyces stipitatus (strain ATCC 10500 / CBS 375.48 / QM 6759 / NRRL 1006)</name>
    <name type="common">Penicillium stipitatum</name>
    <dbReference type="NCBI Taxonomy" id="441959"/>
    <lineage>
        <taxon>Eukaryota</taxon>
        <taxon>Fungi</taxon>
        <taxon>Dikarya</taxon>
        <taxon>Ascomycota</taxon>
        <taxon>Pezizomycotina</taxon>
        <taxon>Eurotiomycetes</taxon>
        <taxon>Eurotiomycetidae</taxon>
        <taxon>Eurotiales</taxon>
        <taxon>Trichocomaceae</taxon>
        <taxon>Talaromyces</taxon>
        <taxon>Talaromyces sect. Talaromyces</taxon>
    </lineage>
</organism>
<dbReference type="OrthoDB" id="4222321at2759"/>
<protein>
    <submittedName>
        <fullName evidence="2">Uncharacterized protein</fullName>
    </submittedName>
</protein>
<dbReference type="AlphaFoldDB" id="B8MEB5"/>
<feature type="region of interest" description="Disordered" evidence="1">
    <location>
        <begin position="1"/>
        <end position="27"/>
    </location>
</feature>
<dbReference type="PhylomeDB" id="B8MEB5"/>
<sequence length="80" mass="9073">MSRTKSQANGKASRSSGGQPLNAENLTQVPAVKKREIGLQKYILSLPHEEPYYLPVRISDRELHGTRLEEQIADIEKLMR</sequence>
<dbReference type="Proteomes" id="UP000001745">
    <property type="component" value="Unassembled WGS sequence"/>
</dbReference>
<dbReference type="InParanoid" id="B8MEB5"/>
<name>B8MEB5_TALSN</name>
<keyword evidence="3" id="KW-1185">Reference proteome</keyword>
<dbReference type="HOGENOM" id="CLU_2591410_0_0_1"/>
<evidence type="ECO:0000313" key="2">
    <source>
        <dbReference type="EMBL" id="EED16542.1"/>
    </source>
</evidence>
<accession>B8MEB5</accession>
<dbReference type="RefSeq" id="XP_002483776.1">
    <property type="nucleotide sequence ID" value="XM_002483731.1"/>
</dbReference>
<reference evidence="3" key="1">
    <citation type="journal article" date="2015" name="Genome Announc.">
        <title>Genome sequence of the AIDS-associated pathogen Penicillium marneffei (ATCC18224) and its near taxonomic relative Talaromyces stipitatus (ATCC10500).</title>
        <authorList>
            <person name="Nierman W.C."/>
            <person name="Fedorova-Abrams N.D."/>
            <person name="Andrianopoulos A."/>
        </authorList>
    </citation>
    <scope>NUCLEOTIDE SEQUENCE [LARGE SCALE GENOMIC DNA]</scope>
    <source>
        <strain evidence="3">ATCC 10500 / CBS 375.48 / QM 6759 / NRRL 1006</strain>
    </source>
</reference>
<gene>
    <name evidence="2" type="ORF">TSTA_016210</name>
</gene>
<dbReference type="EMBL" id="EQ962656">
    <property type="protein sequence ID" value="EED16542.1"/>
    <property type="molecule type" value="Genomic_DNA"/>
</dbReference>
<evidence type="ECO:0000256" key="1">
    <source>
        <dbReference type="SAM" id="MobiDB-lite"/>
    </source>
</evidence>
<dbReference type="VEuPathDB" id="FungiDB:TSTA_016210"/>